<evidence type="ECO:0000256" key="3">
    <source>
        <dbReference type="ARBA" id="ARBA00023015"/>
    </source>
</evidence>
<sequence length="768" mass="83737">MAVSRTTIQTTPSRPSISPLSTTSKRMNASVSPTATRDAAMQDVQAQLNLEMGMDNTDHDADLVDEDNRSSSLSEPDEDDDLLDDGDALGDDMTEAEGQGARKDLEADSEAETERLDQTPQKLRKNADALGRTPSKLSQAATAEDELSDPPSPIPLEPGAASSTSTIATAGQKRKRSNDDADSPLTSAESDIGESPRKRSHEMVADTLVEREDDVEPFPDAEEPTETTPPLEEALVAPTKGGKRPKGRPPKGKKHEVVSVQATTDVVEVEEEPAVEDKQPISEEDILARKEATTYYEDVAKQFRAFREHLTNERLAQLTSELKLLSEPESAHPEYLRQVACVDTRLKKQISEAHAYYNYRMRSMRDRVLGDRSQLHSQHFQSVRELRDEILNKLGEDWYAIQKERRSADDGADDRYIYKFPKKMSDRVKQQAKYNQEVSILSGMAKYVGFPAAPDLAPADDKAWEEDMRAMRISKRAAQPTHGPQPLHQQAPAQQPIYLSGPTVPAFAPDERLAHEQFIEANAWARPQAPIHQTHAHPHGSGTATPGISHTPDWAAEPSTTARHMLHNLYQRNQLSSPLATPARQLGGGEGLEGLPSSVLAHPPTASTSAADRMNLLAQLSRTHGGDRDPPSSSPLIAVPKSRLDGGELTGFRNFSGISAISGASTIDAPLGAANEQDGRSHHGRRHDEGPKHPLPHLLSQPSAPQQAFDTSQLHRYPGEGARDVHPTAGFRPKDGAFGTPTPGPMAAPFSHSGRAEDGGRNIMNDLG</sequence>
<name>A0AAJ0G6R4_9PEZI</name>
<dbReference type="PANTHER" id="PTHR21964">
    <property type="entry name" value="BREAST CANCER METASTASIS-SUPPRESSOR 1"/>
    <property type="match status" value="1"/>
</dbReference>
<accession>A0AAJ0G6R4</accession>
<dbReference type="EMBL" id="JAWDJX010000035">
    <property type="protein sequence ID" value="KAK3050104.1"/>
    <property type="molecule type" value="Genomic_DNA"/>
</dbReference>
<evidence type="ECO:0000256" key="1">
    <source>
        <dbReference type="ARBA" id="ARBA00004123"/>
    </source>
</evidence>
<dbReference type="InterPro" id="IPR013907">
    <property type="entry name" value="Sds3"/>
</dbReference>
<comment type="caution">
    <text evidence="7">The sequence shown here is derived from an EMBL/GenBank/DDBJ whole genome shotgun (WGS) entry which is preliminary data.</text>
</comment>
<feature type="compositionally biased region" description="Polar residues" evidence="6">
    <location>
        <begin position="700"/>
        <end position="714"/>
    </location>
</feature>
<keyword evidence="5" id="KW-0539">Nucleus</keyword>
<feature type="compositionally biased region" description="Basic and acidic residues" evidence="6">
    <location>
        <begin position="100"/>
        <end position="117"/>
    </location>
</feature>
<feature type="compositionally biased region" description="Polar residues" evidence="6">
    <location>
        <begin position="1"/>
        <end position="35"/>
    </location>
</feature>
<feature type="region of interest" description="Disordered" evidence="6">
    <location>
        <begin position="670"/>
        <end position="768"/>
    </location>
</feature>
<feature type="compositionally biased region" description="Low complexity" evidence="6">
    <location>
        <begin position="160"/>
        <end position="170"/>
    </location>
</feature>
<evidence type="ECO:0000313" key="7">
    <source>
        <dbReference type="EMBL" id="KAK3050104.1"/>
    </source>
</evidence>
<dbReference type="Proteomes" id="UP001271007">
    <property type="component" value="Unassembled WGS sequence"/>
</dbReference>
<feature type="compositionally biased region" description="Basic and acidic residues" evidence="6">
    <location>
        <begin position="677"/>
        <end position="692"/>
    </location>
</feature>
<evidence type="ECO:0000313" key="8">
    <source>
        <dbReference type="Proteomes" id="UP001271007"/>
    </source>
</evidence>
<organism evidence="7 8">
    <name type="scientific">Extremus antarcticus</name>
    <dbReference type="NCBI Taxonomy" id="702011"/>
    <lineage>
        <taxon>Eukaryota</taxon>
        <taxon>Fungi</taxon>
        <taxon>Dikarya</taxon>
        <taxon>Ascomycota</taxon>
        <taxon>Pezizomycotina</taxon>
        <taxon>Dothideomycetes</taxon>
        <taxon>Dothideomycetidae</taxon>
        <taxon>Mycosphaerellales</taxon>
        <taxon>Extremaceae</taxon>
        <taxon>Extremus</taxon>
    </lineage>
</organism>
<feature type="compositionally biased region" description="Acidic residues" evidence="6">
    <location>
        <begin position="75"/>
        <end position="95"/>
    </location>
</feature>
<feature type="compositionally biased region" description="Basic and acidic residues" evidence="6">
    <location>
        <begin position="717"/>
        <end position="726"/>
    </location>
</feature>
<evidence type="ECO:0000256" key="6">
    <source>
        <dbReference type="SAM" id="MobiDB-lite"/>
    </source>
</evidence>
<feature type="region of interest" description="Disordered" evidence="6">
    <location>
        <begin position="622"/>
        <end position="643"/>
    </location>
</feature>
<keyword evidence="2" id="KW-0678">Repressor</keyword>
<protein>
    <submittedName>
        <fullName evidence="7">Uncharacterized protein</fullName>
    </submittedName>
</protein>
<dbReference type="GO" id="GO:0010468">
    <property type="term" value="P:regulation of gene expression"/>
    <property type="evidence" value="ECO:0007669"/>
    <property type="project" value="UniProtKB-ARBA"/>
</dbReference>
<feature type="region of interest" description="Disordered" evidence="6">
    <location>
        <begin position="580"/>
        <end position="606"/>
    </location>
</feature>
<dbReference type="SMART" id="SM01401">
    <property type="entry name" value="Sds3"/>
    <property type="match status" value="1"/>
</dbReference>
<evidence type="ECO:0000256" key="5">
    <source>
        <dbReference type="ARBA" id="ARBA00023242"/>
    </source>
</evidence>
<reference evidence="7" key="1">
    <citation type="submission" date="2023-04" db="EMBL/GenBank/DDBJ databases">
        <title>Black Yeasts Isolated from many extreme environments.</title>
        <authorList>
            <person name="Coleine C."/>
            <person name="Stajich J.E."/>
            <person name="Selbmann L."/>
        </authorList>
    </citation>
    <scope>NUCLEOTIDE SEQUENCE</scope>
    <source>
        <strain evidence="7">CCFEE 5312</strain>
    </source>
</reference>
<keyword evidence="4" id="KW-0804">Transcription</keyword>
<dbReference type="GO" id="GO:0005654">
    <property type="term" value="C:nucleoplasm"/>
    <property type="evidence" value="ECO:0007669"/>
    <property type="project" value="UniProtKB-ARBA"/>
</dbReference>
<feature type="compositionally biased region" description="Basic and acidic residues" evidence="6">
    <location>
        <begin position="194"/>
        <end position="210"/>
    </location>
</feature>
<gene>
    <name evidence="7" type="ORF">LTR09_008759</name>
</gene>
<feature type="region of interest" description="Disordered" evidence="6">
    <location>
        <begin position="1"/>
        <end position="258"/>
    </location>
</feature>
<feature type="compositionally biased region" description="Acidic residues" evidence="6">
    <location>
        <begin position="211"/>
        <end position="225"/>
    </location>
</feature>
<keyword evidence="8" id="KW-1185">Reference proteome</keyword>
<evidence type="ECO:0000256" key="4">
    <source>
        <dbReference type="ARBA" id="ARBA00023163"/>
    </source>
</evidence>
<dbReference type="AlphaFoldDB" id="A0AAJ0G6R4"/>
<proteinExistence type="predicted"/>
<feature type="compositionally biased region" description="Basic residues" evidence="6">
    <location>
        <begin position="241"/>
        <end position="254"/>
    </location>
</feature>
<evidence type="ECO:0000256" key="2">
    <source>
        <dbReference type="ARBA" id="ARBA00022491"/>
    </source>
</evidence>
<feature type="compositionally biased region" description="Basic and acidic residues" evidence="6">
    <location>
        <begin position="56"/>
        <end position="69"/>
    </location>
</feature>
<keyword evidence="3" id="KW-0805">Transcription regulation</keyword>
<dbReference type="Pfam" id="PF08598">
    <property type="entry name" value="Sds3"/>
    <property type="match status" value="1"/>
</dbReference>
<comment type="subcellular location">
    <subcellularLocation>
        <location evidence="1">Nucleus</location>
    </subcellularLocation>
</comment>